<proteinExistence type="predicted"/>
<dbReference type="AlphaFoldDB" id="K5ZKW6"/>
<evidence type="ECO:0000256" key="1">
    <source>
        <dbReference type="SAM" id="Phobius"/>
    </source>
</evidence>
<dbReference type="InterPro" id="IPR025905">
    <property type="entry name" value="NVEALA"/>
</dbReference>
<reference evidence="2 3" key="1">
    <citation type="submission" date="2012-02" db="EMBL/GenBank/DDBJ databases">
        <title>The Genome Sequence of Parabacteroides johnsonii CL02T12C29.</title>
        <authorList>
            <consortium name="The Broad Institute Genome Sequencing Platform"/>
            <person name="Earl A."/>
            <person name="Ward D."/>
            <person name="Feldgarden M."/>
            <person name="Gevers D."/>
            <person name="Zitomersky N.L."/>
            <person name="Coyne M.J."/>
            <person name="Comstock L.E."/>
            <person name="Young S.K."/>
            <person name="Zeng Q."/>
            <person name="Gargeya S."/>
            <person name="Fitzgerald M."/>
            <person name="Haas B."/>
            <person name="Abouelleil A."/>
            <person name="Alvarado L."/>
            <person name="Arachchi H.M."/>
            <person name="Berlin A."/>
            <person name="Chapman S.B."/>
            <person name="Gearin G."/>
            <person name="Goldberg J."/>
            <person name="Griggs A."/>
            <person name="Gujja S."/>
            <person name="Hansen M."/>
            <person name="Heiman D."/>
            <person name="Howarth C."/>
            <person name="Larimer J."/>
            <person name="Lui A."/>
            <person name="MacDonald P.J.P."/>
            <person name="McCowen C."/>
            <person name="Montmayeur A."/>
            <person name="Murphy C."/>
            <person name="Neiman D."/>
            <person name="Pearson M."/>
            <person name="Priest M."/>
            <person name="Roberts A."/>
            <person name="Saif S."/>
            <person name="Shea T."/>
            <person name="Sisk P."/>
            <person name="Stolte C."/>
            <person name="Sykes S."/>
            <person name="Wortman J."/>
            <person name="Nusbaum C."/>
            <person name="Birren B."/>
        </authorList>
    </citation>
    <scope>NUCLEOTIDE SEQUENCE [LARGE SCALE GENOMIC DNA]</scope>
    <source>
        <strain evidence="2 3">CL02T12C29</strain>
    </source>
</reference>
<dbReference type="HOGENOM" id="CLU_2524529_0_0_10"/>
<dbReference type="PATRIC" id="fig|999419.3.peg.109"/>
<gene>
    <name evidence="2" type="ORF">HMPREF1077_00111</name>
</gene>
<evidence type="ECO:0000313" key="3">
    <source>
        <dbReference type="Proteomes" id="UP000001218"/>
    </source>
</evidence>
<protein>
    <submittedName>
        <fullName evidence="2">Uncharacterized protein</fullName>
    </submittedName>
</protein>
<dbReference type="Pfam" id="PF14055">
    <property type="entry name" value="NVEALA"/>
    <property type="match status" value="1"/>
</dbReference>
<keyword evidence="1" id="KW-1133">Transmembrane helix</keyword>
<comment type="caution">
    <text evidence="2">The sequence shown here is derived from an EMBL/GenBank/DDBJ whole genome shotgun (WGS) entry which is preliminary data.</text>
</comment>
<dbReference type="Proteomes" id="UP000001218">
    <property type="component" value="Unassembled WGS sequence"/>
</dbReference>
<keyword evidence="1" id="KW-0812">Transmembrane</keyword>
<dbReference type="EMBL" id="AGZP01000002">
    <property type="protein sequence ID" value="EKN16364.1"/>
    <property type="molecule type" value="Genomic_DNA"/>
</dbReference>
<organism evidence="2 3">
    <name type="scientific">Parabacteroides johnsonii CL02T12C29</name>
    <dbReference type="NCBI Taxonomy" id="999419"/>
    <lineage>
        <taxon>Bacteria</taxon>
        <taxon>Pseudomonadati</taxon>
        <taxon>Bacteroidota</taxon>
        <taxon>Bacteroidia</taxon>
        <taxon>Bacteroidales</taxon>
        <taxon>Tannerellaceae</taxon>
        <taxon>Parabacteroides</taxon>
    </lineage>
</organism>
<name>K5ZKW6_9BACT</name>
<sequence length="84" mass="9362">MELIFNFKTMKKYIITILITISIAVTYIFQLQKETPNVMSDLLLENVDALARGEVDIPGVCAAISSEICILFDDGYFLTGVRVA</sequence>
<accession>K5ZKW6</accession>
<keyword evidence="1" id="KW-0472">Membrane</keyword>
<evidence type="ECO:0000313" key="2">
    <source>
        <dbReference type="EMBL" id="EKN16364.1"/>
    </source>
</evidence>
<feature type="transmembrane region" description="Helical" evidence="1">
    <location>
        <begin position="12"/>
        <end position="29"/>
    </location>
</feature>